<evidence type="ECO:0000313" key="2">
    <source>
        <dbReference type="EMBL" id="OPJ78503.1"/>
    </source>
</evidence>
<dbReference type="AlphaFoldDB" id="A0A1V4K2B0"/>
<accession>A0A1V4K2B0</accession>
<evidence type="ECO:0000256" key="1">
    <source>
        <dbReference type="SAM" id="MobiDB-lite"/>
    </source>
</evidence>
<evidence type="ECO:0000313" key="3">
    <source>
        <dbReference type="Proteomes" id="UP000190648"/>
    </source>
</evidence>
<dbReference type="Proteomes" id="UP000190648">
    <property type="component" value="Unassembled WGS sequence"/>
</dbReference>
<name>A0A1V4K2B0_PATFA</name>
<dbReference type="EMBL" id="LSYS01005108">
    <property type="protein sequence ID" value="OPJ78503.1"/>
    <property type="molecule type" value="Genomic_DNA"/>
</dbReference>
<organism evidence="2 3">
    <name type="scientific">Patagioenas fasciata monilis</name>
    <dbReference type="NCBI Taxonomy" id="372326"/>
    <lineage>
        <taxon>Eukaryota</taxon>
        <taxon>Metazoa</taxon>
        <taxon>Chordata</taxon>
        <taxon>Craniata</taxon>
        <taxon>Vertebrata</taxon>
        <taxon>Euteleostomi</taxon>
        <taxon>Archelosauria</taxon>
        <taxon>Archosauria</taxon>
        <taxon>Dinosauria</taxon>
        <taxon>Saurischia</taxon>
        <taxon>Theropoda</taxon>
        <taxon>Coelurosauria</taxon>
        <taxon>Aves</taxon>
        <taxon>Neognathae</taxon>
        <taxon>Neoaves</taxon>
        <taxon>Columbimorphae</taxon>
        <taxon>Columbiformes</taxon>
        <taxon>Columbidae</taxon>
        <taxon>Patagioenas</taxon>
    </lineage>
</organism>
<reference evidence="2 3" key="1">
    <citation type="submission" date="2016-02" db="EMBL/GenBank/DDBJ databases">
        <title>Band-tailed pigeon sequencing and assembly.</title>
        <authorList>
            <person name="Soares A.E."/>
            <person name="Novak B.J."/>
            <person name="Rice E.S."/>
            <person name="O'Connell B."/>
            <person name="Chang D."/>
            <person name="Weber S."/>
            <person name="Shapiro B."/>
        </authorList>
    </citation>
    <scope>NUCLEOTIDE SEQUENCE [LARGE SCALE GENOMIC DNA]</scope>
    <source>
        <strain evidence="2">BTP2013</strain>
        <tissue evidence="2">Blood</tissue>
    </source>
</reference>
<feature type="compositionally biased region" description="Basic and acidic residues" evidence="1">
    <location>
        <begin position="34"/>
        <end position="45"/>
    </location>
</feature>
<feature type="region of interest" description="Disordered" evidence="1">
    <location>
        <begin position="34"/>
        <end position="98"/>
    </location>
</feature>
<proteinExistence type="predicted"/>
<sequence length="98" mass="10917">MHRTPDSHSMLTNVEVQTEVGSVVAFDQKVSVREEDLRFGQEKKRSSARWEGASSPLLPVTGKNLIGQSKQHEVEDLVQQETPNGPRDRAEPPDTIVP</sequence>
<keyword evidence="3" id="KW-1185">Reference proteome</keyword>
<protein>
    <submittedName>
        <fullName evidence="2">Uncharacterized protein</fullName>
    </submittedName>
</protein>
<gene>
    <name evidence="2" type="ORF">AV530_003325</name>
</gene>
<comment type="caution">
    <text evidence="2">The sequence shown here is derived from an EMBL/GenBank/DDBJ whole genome shotgun (WGS) entry which is preliminary data.</text>
</comment>